<sequence>MINILTNLTAIAAAATPVFITNGIQVIDTASAECEPSQPMQIFMQGNPAAQLYNLVLANPANGLMEFQIQSNNCAGFSLSYPGETTGAGPLRAQAVIQLDSQVFFTISPAVPGETGSPFNIIYQSTLEPLYLTGWSPNLTFSNTGPLTFERENAGDLRQQWQFVWLKLLGIAN</sequence>
<proteinExistence type="predicted"/>
<dbReference type="AlphaFoldDB" id="A0A9P5U3P1"/>
<comment type="caution">
    <text evidence="1">The sequence shown here is derived from an EMBL/GenBank/DDBJ whole genome shotgun (WGS) entry which is preliminary data.</text>
</comment>
<gene>
    <name evidence="1" type="ORF">BDP27DRAFT_1366922</name>
</gene>
<protein>
    <submittedName>
        <fullName evidence="1">Uncharacterized protein</fullName>
    </submittedName>
</protein>
<keyword evidence="2" id="KW-1185">Reference proteome</keyword>
<dbReference type="OrthoDB" id="2876860at2759"/>
<dbReference type="EMBL" id="JADNRY010000115">
    <property type="protein sequence ID" value="KAF9064802.1"/>
    <property type="molecule type" value="Genomic_DNA"/>
</dbReference>
<reference evidence="1" key="1">
    <citation type="submission" date="2020-11" db="EMBL/GenBank/DDBJ databases">
        <authorList>
            <consortium name="DOE Joint Genome Institute"/>
            <person name="Ahrendt S."/>
            <person name="Riley R."/>
            <person name="Andreopoulos W."/>
            <person name="Labutti K."/>
            <person name="Pangilinan J."/>
            <person name="Ruiz-Duenas F.J."/>
            <person name="Barrasa J.M."/>
            <person name="Sanchez-Garcia M."/>
            <person name="Camarero S."/>
            <person name="Miyauchi S."/>
            <person name="Serrano A."/>
            <person name="Linde D."/>
            <person name="Babiker R."/>
            <person name="Drula E."/>
            <person name="Ayuso-Fernandez I."/>
            <person name="Pacheco R."/>
            <person name="Padilla G."/>
            <person name="Ferreira P."/>
            <person name="Barriuso J."/>
            <person name="Kellner H."/>
            <person name="Castanera R."/>
            <person name="Alfaro M."/>
            <person name="Ramirez L."/>
            <person name="Pisabarro A.G."/>
            <person name="Kuo A."/>
            <person name="Tritt A."/>
            <person name="Lipzen A."/>
            <person name="He G."/>
            <person name="Yan M."/>
            <person name="Ng V."/>
            <person name="Cullen D."/>
            <person name="Martin F."/>
            <person name="Rosso M.-N."/>
            <person name="Henrissat B."/>
            <person name="Hibbett D."/>
            <person name="Martinez A.T."/>
            <person name="Grigoriev I.V."/>
        </authorList>
    </citation>
    <scope>NUCLEOTIDE SEQUENCE</scope>
    <source>
        <strain evidence="1">AH 40177</strain>
    </source>
</reference>
<evidence type="ECO:0000313" key="1">
    <source>
        <dbReference type="EMBL" id="KAF9064802.1"/>
    </source>
</evidence>
<dbReference type="Proteomes" id="UP000772434">
    <property type="component" value="Unassembled WGS sequence"/>
</dbReference>
<accession>A0A9P5U3P1</accession>
<organism evidence="1 2">
    <name type="scientific">Rhodocollybia butyracea</name>
    <dbReference type="NCBI Taxonomy" id="206335"/>
    <lineage>
        <taxon>Eukaryota</taxon>
        <taxon>Fungi</taxon>
        <taxon>Dikarya</taxon>
        <taxon>Basidiomycota</taxon>
        <taxon>Agaricomycotina</taxon>
        <taxon>Agaricomycetes</taxon>
        <taxon>Agaricomycetidae</taxon>
        <taxon>Agaricales</taxon>
        <taxon>Marasmiineae</taxon>
        <taxon>Omphalotaceae</taxon>
        <taxon>Rhodocollybia</taxon>
    </lineage>
</organism>
<evidence type="ECO:0000313" key="2">
    <source>
        <dbReference type="Proteomes" id="UP000772434"/>
    </source>
</evidence>
<name>A0A9P5U3P1_9AGAR</name>